<comment type="caution">
    <text evidence="1">The sequence shown here is derived from an EMBL/GenBank/DDBJ whole genome shotgun (WGS) entry which is preliminary data.</text>
</comment>
<protein>
    <submittedName>
        <fullName evidence="1">Uncharacterized protein</fullName>
    </submittedName>
</protein>
<evidence type="ECO:0000313" key="2">
    <source>
        <dbReference type="Proteomes" id="UP000327468"/>
    </source>
</evidence>
<evidence type="ECO:0000313" key="1">
    <source>
        <dbReference type="EMBL" id="KAB5546003.1"/>
    </source>
</evidence>
<dbReference type="AlphaFoldDB" id="A0A5N5LVK4"/>
<keyword evidence="2" id="KW-1185">Reference proteome</keyword>
<reference evidence="1 2" key="1">
    <citation type="submission" date="2019-06" db="EMBL/GenBank/DDBJ databases">
        <title>A chromosome-scale genome assembly of the striped catfish, Pangasianodon hypophthalmus.</title>
        <authorList>
            <person name="Wen M."/>
            <person name="Zahm M."/>
            <person name="Roques C."/>
            <person name="Cabau C."/>
            <person name="Klopp C."/>
            <person name="Donnadieu C."/>
            <person name="Jouanno E."/>
            <person name="Avarre J.-C."/>
            <person name="Campet M."/>
            <person name="Ha T.T.T."/>
            <person name="Dugue R."/>
            <person name="Lampietro C."/>
            <person name="Louis A."/>
            <person name="Herpin A."/>
            <person name="Echchiki A."/>
            <person name="Berthelot C."/>
            <person name="Parey E."/>
            <person name="Roest-Crollius H."/>
            <person name="Braasch I."/>
            <person name="Postlethwait J."/>
            <person name="Bobe J."/>
            <person name="Montfort J."/>
            <person name="Bouchez O."/>
            <person name="Begum T."/>
            <person name="Schartl M."/>
            <person name="Guiguen Y."/>
        </authorList>
    </citation>
    <scope>NUCLEOTIDE SEQUENCE [LARGE SCALE GENOMIC DNA]</scope>
    <source>
        <strain evidence="1 2">Indonesia</strain>
        <tissue evidence="1">Blood</tissue>
    </source>
</reference>
<dbReference type="Proteomes" id="UP000327468">
    <property type="component" value="Chromosome 16"/>
</dbReference>
<proteinExistence type="predicted"/>
<organism evidence="1 2">
    <name type="scientific">Pangasianodon hypophthalmus</name>
    <name type="common">Striped catfish</name>
    <name type="synonym">Helicophagus hypophthalmus</name>
    <dbReference type="NCBI Taxonomy" id="310915"/>
    <lineage>
        <taxon>Eukaryota</taxon>
        <taxon>Metazoa</taxon>
        <taxon>Chordata</taxon>
        <taxon>Craniata</taxon>
        <taxon>Vertebrata</taxon>
        <taxon>Euteleostomi</taxon>
        <taxon>Actinopterygii</taxon>
        <taxon>Neopterygii</taxon>
        <taxon>Teleostei</taxon>
        <taxon>Ostariophysi</taxon>
        <taxon>Siluriformes</taxon>
        <taxon>Pangasiidae</taxon>
        <taxon>Pangasianodon</taxon>
    </lineage>
</organism>
<accession>A0A5N5LVK4</accession>
<name>A0A5N5LVK4_PANHP</name>
<dbReference type="EMBL" id="VFJC01000017">
    <property type="protein sequence ID" value="KAB5546003.1"/>
    <property type="molecule type" value="Genomic_DNA"/>
</dbReference>
<gene>
    <name evidence="1" type="ORF">PHYPO_G00067110</name>
</gene>
<sequence>MLSAIIAFLCESPESNEKHGADVSPPPSLCNNTAHGSVLKLWNGSLRGLCGGSRFRTRAKAECVSDGVCVCVFGRVEDRCIFSPICHKDVKLDKAEARH</sequence>